<dbReference type="InterPro" id="IPR039448">
    <property type="entry name" value="Beta_helix"/>
</dbReference>
<dbReference type="EMBL" id="JBHSKM010000052">
    <property type="protein sequence ID" value="MFC5220681.1"/>
    <property type="molecule type" value="Genomic_DNA"/>
</dbReference>
<evidence type="ECO:0000313" key="5">
    <source>
        <dbReference type="Proteomes" id="UP001596263"/>
    </source>
</evidence>
<dbReference type="InterPro" id="IPR011050">
    <property type="entry name" value="Pectin_lyase_fold/virulence"/>
</dbReference>
<keyword evidence="2" id="KW-0732">Signal</keyword>
<organism evidence="4 5">
    <name type="scientific">Streptomyces coerulescens</name>
    <dbReference type="NCBI Taxonomy" id="29304"/>
    <lineage>
        <taxon>Bacteria</taxon>
        <taxon>Bacillati</taxon>
        <taxon>Actinomycetota</taxon>
        <taxon>Actinomycetes</taxon>
        <taxon>Kitasatosporales</taxon>
        <taxon>Streptomycetaceae</taxon>
        <taxon>Streptomyces</taxon>
    </lineage>
</organism>
<evidence type="ECO:0000313" key="4">
    <source>
        <dbReference type="EMBL" id="MFC5220681.1"/>
    </source>
</evidence>
<gene>
    <name evidence="4" type="ORF">ACFPQ9_43450</name>
</gene>
<accession>A0ABW0CXK4</accession>
<evidence type="ECO:0000259" key="3">
    <source>
        <dbReference type="SMART" id="SM00458"/>
    </source>
</evidence>
<reference evidence="5" key="1">
    <citation type="journal article" date="2019" name="Int. J. Syst. Evol. Microbiol.">
        <title>The Global Catalogue of Microorganisms (GCM) 10K type strain sequencing project: providing services to taxonomists for standard genome sequencing and annotation.</title>
        <authorList>
            <consortium name="The Broad Institute Genomics Platform"/>
            <consortium name="The Broad Institute Genome Sequencing Center for Infectious Disease"/>
            <person name="Wu L."/>
            <person name="Ma J."/>
        </authorList>
    </citation>
    <scope>NUCLEOTIDE SEQUENCE [LARGE SCALE GENOMIC DNA]</scope>
    <source>
        <strain evidence="5">KCTC 42586</strain>
    </source>
</reference>
<dbReference type="CDD" id="cd00161">
    <property type="entry name" value="beta-trefoil_Ricin-like"/>
    <property type="match status" value="1"/>
</dbReference>
<dbReference type="InterPro" id="IPR012334">
    <property type="entry name" value="Pectin_lyas_fold"/>
</dbReference>
<dbReference type="InterPro" id="IPR000772">
    <property type="entry name" value="Ricin_B_lectin"/>
</dbReference>
<dbReference type="SMART" id="SM00710">
    <property type="entry name" value="PbH1"/>
    <property type="match status" value="6"/>
</dbReference>
<evidence type="ECO:0000256" key="1">
    <source>
        <dbReference type="SAM" id="MobiDB-lite"/>
    </source>
</evidence>
<protein>
    <submittedName>
        <fullName evidence="4">RICIN domain-containing protein</fullName>
    </submittedName>
</protein>
<dbReference type="SUPFAM" id="SSF50370">
    <property type="entry name" value="Ricin B-like lectins"/>
    <property type="match status" value="1"/>
</dbReference>
<dbReference type="Gene3D" id="2.160.20.10">
    <property type="entry name" value="Single-stranded right-handed beta-helix, Pectin lyase-like"/>
    <property type="match status" value="1"/>
</dbReference>
<dbReference type="SMART" id="SM00458">
    <property type="entry name" value="RICIN"/>
    <property type="match status" value="1"/>
</dbReference>
<feature type="region of interest" description="Disordered" evidence="1">
    <location>
        <begin position="32"/>
        <end position="52"/>
    </location>
</feature>
<dbReference type="InterPro" id="IPR006626">
    <property type="entry name" value="PbH1"/>
</dbReference>
<feature type="signal peptide" evidence="2">
    <location>
        <begin position="1"/>
        <end position="22"/>
    </location>
</feature>
<dbReference type="PROSITE" id="PS50231">
    <property type="entry name" value="RICIN_B_LECTIN"/>
    <property type="match status" value="1"/>
</dbReference>
<feature type="domain" description="Ricin B lectin" evidence="3">
    <location>
        <begin position="496"/>
        <end position="633"/>
    </location>
</feature>
<sequence>MLLVALLLSLGGITAVATPSYAANTTYYVSTSGSDSNSGTSEGSPWQSLSKVNSTELSPGDMVLFRSGDTWTGKLTTNGSGSSSAPIVYGAYGGGSKPAINGAGVLPATVHVTGQQYLHITGLEITNTSSEQAYRSGILVDNPNTDPLKQIRLTDLSIHDVSGRPYVGQGDWSDPGDGGIIVTGRADSPTSRVDDLLIDNVAINNVDDAGVRIQPRNQSARATGTVVRNVRVNNAGGNGILAGNTSNALIEYNKVTGSGGRSTACAGIWPVYSDGSVLQYNEVSGQRTLVNDGFAFDLDWKNSNSVFQYNYSHDNPHGFIQFFQESTATVRYNISQNDAITFGFYNSGPESLEVYNNTIYRAPGSTSKILWNQQSGHAYNARFRNNIIVNHGSGTYDPSVGTWSNNLFFGDHPASEPSDPAKLTSDPLLVAPGTATSPTDASGYALQEGSPALSSGALIAANGGRDYFGNPVSASAAPHRGAYNGAPVGGSGPRNNGLYTLTAVHSGKVADVLGADTSNGATVVQWSGGGGDNQRWRAKDAGNGTFTLAAAHSGKCLDVLGASTANGAKVAQWSCLTGDNQKWRFEPAGSGTYRIVSASSGKCLDVTDASMENGAQLAQWTCWTGDNQKWRLTQVG</sequence>
<evidence type="ECO:0000256" key="2">
    <source>
        <dbReference type="SAM" id="SignalP"/>
    </source>
</evidence>
<feature type="chain" id="PRO_5045731629" evidence="2">
    <location>
        <begin position="23"/>
        <end position="636"/>
    </location>
</feature>
<dbReference type="Proteomes" id="UP001596263">
    <property type="component" value="Unassembled WGS sequence"/>
</dbReference>
<comment type="caution">
    <text evidence="4">The sequence shown here is derived from an EMBL/GenBank/DDBJ whole genome shotgun (WGS) entry which is preliminary data.</text>
</comment>
<dbReference type="SUPFAM" id="SSF51126">
    <property type="entry name" value="Pectin lyase-like"/>
    <property type="match status" value="2"/>
</dbReference>
<dbReference type="Gene3D" id="2.80.10.50">
    <property type="match status" value="3"/>
</dbReference>
<name>A0ABW0CXK4_STRCD</name>
<dbReference type="RefSeq" id="WP_380865783.1">
    <property type="nucleotide sequence ID" value="NZ_JBHSKM010000052.1"/>
</dbReference>
<keyword evidence="5" id="KW-1185">Reference proteome</keyword>
<feature type="compositionally biased region" description="Low complexity" evidence="1">
    <location>
        <begin position="32"/>
        <end position="44"/>
    </location>
</feature>
<dbReference type="Pfam" id="PF13229">
    <property type="entry name" value="Beta_helix"/>
    <property type="match status" value="1"/>
</dbReference>
<proteinExistence type="predicted"/>
<dbReference type="InterPro" id="IPR035992">
    <property type="entry name" value="Ricin_B-like_lectins"/>
</dbReference>
<dbReference type="Pfam" id="PF14200">
    <property type="entry name" value="RicinB_lectin_2"/>
    <property type="match status" value="2"/>
</dbReference>